<dbReference type="AlphaFoldDB" id="A0A5C6BCJ3"/>
<gene>
    <name evidence="1" type="ORF">Pla52n_07760</name>
</gene>
<sequence length="66" mass="7531">MLATWISLFECLWSLLLMQSLQILHGIAAMKHGCMISVHFSGTTYAVSYHFNEPRYIASLVSQQRV</sequence>
<evidence type="ECO:0000313" key="2">
    <source>
        <dbReference type="Proteomes" id="UP000320176"/>
    </source>
</evidence>
<dbReference type="EMBL" id="SJPN01000001">
    <property type="protein sequence ID" value="TWU08194.1"/>
    <property type="molecule type" value="Genomic_DNA"/>
</dbReference>
<evidence type="ECO:0000313" key="1">
    <source>
        <dbReference type="EMBL" id="TWU08194.1"/>
    </source>
</evidence>
<proteinExistence type="predicted"/>
<protein>
    <submittedName>
        <fullName evidence="1">Uncharacterized protein</fullName>
    </submittedName>
</protein>
<comment type="caution">
    <text evidence="1">The sequence shown here is derived from an EMBL/GenBank/DDBJ whole genome shotgun (WGS) entry which is preliminary data.</text>
</comment>
<name>A0A5C6BCJ3_9BACT</name>
<keyword evidence="2" id="KW-1185">Reference proteome</keyword>
<dbReference type="Proteomes" id="UP000320176">
    <property type="component" value="Unassembled WGS sequence"/>
</dbReference>
<accession>A0A5C6BCJ3</accession>
<organism evidence="1 2">
    <name type="scientific">Stieleria varia</name>
    <dbReference type="NCBI Taxonomy" id="2528005"/>
    <lineage>
        <taxon>Bacteria</taxon>
        <taxon>Pseudomonadati</taxon>
        <taxon>Planctomycetota</taxon>
        <taxon>Planctomycetia</taxon>
        <taxon>Pirellulales</taxon>
        <taxon>Pirellulaceae</taxon>
        <taxon>Stieleria</taxon>
    </lineage>
</organism>
<reference evidence="1 2" key="1">
    <citation type="submission" date="2019-02" db="EMBL/GenBank/DDBJ databases">
        <title>Deep-cultivation of Planctomycetes and their phenomic and genomic characterization uncovers novel biology.</title>
        <authorList>
            <person name="Wiegand S."/>
            <person name="Jogler M."/>
            <person name="Boedeker C."/>
            <person name="Pinto D."/>
            <person name="Vollmers J."/>
            <person name="Rivas-Marin E."/>
            <person name="Kohn T."/>
            <person name="Peeters S.H."/>
            <person name="Heuer A."/>
            <person name="Rast P."/>
            <person name="Oberbeckmann S."/>
            <person name="Bunk B."/>
            <person name="Jeske O."/>
            <person name="Meyerdierks A."/>
            <person name="Storesund J.E."/>
            <person name="Kallscheuer N."/>
            <person name="Luecker S."/>
            <person name="Lage O.M."/>
            <person name="Pohl T."/>
            <person name="Merkel B.J."/>
            <person name="Hornburger P."/>
            <person name="Mueller R.-W."/>
            <person name="Bruemmer F."/>
            <person name="Labrenz M."/>
            <person name="Spormann A.M."/>
            <person name="Op Den Camp H."/>
            <person name="Overmann J."/>
            <person name="Amann R."/>
            <person name="Jetten M.S.M."/>
            <person name="Mascher T."/>
            <person name="Medema M.H."/>
            <person name="Devos D.P."/>
            <person name="Kaster A.-K."/>
            <person name="Ovreas L."/>
            <person name="Rohde M."/>
            <person name="Galperin M.Y."/>
            <person name="Jogler C."/>
        </authorList>
    </citation>
    <scope>NUCLEOTIDE SEQUENCE [LARGE SCALE GENOMIC DNA]</scope>
    <source>
        <strain evidence="1 2">Pla52n</strain>
    </source>
</reference>